<comment type="similarity">
    <text evidence="1">Belongs to the four-carbon acid sugar kinase family.</text>
</comment>
<dbReference type="Pfam" id="PF17042">
    <property type="entry name" value="NBD_C"/>
    <property type="match status" value="1"/>
</dbReference>
<keyword evidence="6" id="KW-0119">Carbohydrate metabolism</keyword>
<dbReference type="InterPro" id="IPR042213">
    <property type="entry name" value="NBD_C_sf"/>
</dbReference>
<evidence type="ECO:0000256" key="2">
    <source>
        <dbReference type="ARBA" id="ARBA00022679"/>
    </source>
</evidence>
<evidence type="ECO:0000256" key="4">
    <source>
        <dbReference type="ARBA" id="ARBA00022777"/>
    </source>
</evidence>
<keyword evidence="10" id="KW-1185">Reference proteome</keyword>
<dbReference type="Gene3D" id="3.40.50.10840">
    <property type="entry name" value="Putative sugar-binding, N-terminal domain"/>
    <property type="match status" value="1"/>
</dbReference>
<protein>
    <recommendedName>
        <fullName evidence="11">Four-carbon acid sugar kinase family protein</fullName>
    </recommendedName>
</protein>
<dbReference type="GO" id="GO:0005524">
    <property type="term" value="F:ATP binding"/>
    <property type="evidence" value="ECO:0007669"/>
    <property type="project" value="UniProtKB-KW"/>
</dbReference>
<evidence type="ECO:0000313" key="10">
    <source>
        <dbReference type="Proteomes" id="UP000193307"/>
    </source>
</evidence>
<keyword evidence="2" id="KW-0808">Transferase</keyword>
<evidence type="ECO:0000256" key="3">
    <source>
        <dbReference type="ARBA" id="ARBA00022741"/>
    </source>
</evidence>
<dbReference type="InterPro" id="IPR031475">
    <property type="entry name" value="NBD_C"/>
</dbReference>
<dbReference type="InterPro" id="IPR037051">
    <property type="entry name" value="4-carb_acid_sugar_kinase_N_sf"/>
</dbReference>
<dbReference type="OrthoDB" id="9778478at2"/>
<evidence type="ECO:0008006" key="11">
    <source>
        <dbReference type="Google" id="ProtNLM"/>
    </source>
</evidence>
<proteinExistence type="inferred from homology"/>
<evidence type="ECO:0000256" key="6">
    <source>
        <dbReference type="ARBA" id="ARBA00023277"/>
    </source>
</evidence>
<dbReference type="RefSeq" id="WP_085847385.1">
    <property type="nucleotide sequence ID" value="NZ_FNZV01000001.1"/>
</dbReference>
<evidence type="ECO:0000256" key="1">
    <source>
        <dbReference type="ARBA" id="ARBA00005715"/>
    </source>
</evidence>
<dbReference type="EMBL" id="FWFW01000001">
    <property type="protein sequence ID" value="SLN18702.1"/>
    <property type="molecule type" value="Genomic_DNA"/>
</dbReference>
<dbReference type="SUPFAM" id="SSF142764">
    <property type="entry name" value="YgbK-like"/>
    <property type="match status" value="1"/>
</dbReference>
<dbReference type="STRING" id="658057.SAMN04488032_101153"/>
<accession>A0A1Y5RMZ2</accession>
<reference evidence="9 10" key="1">
    <citation type="submission" date="2017-03" db="EMBL/GenBank/DDBJ databases">
        <authorList>
            <person name="Afonso C.L."/>
            <person name="Miller P.J."/>
            <person name="Scott M.A."/>
            <person name="Spackman E."/>
            <person name="Goraichik I."/>
            <person name="Dimitrov K.M."/>
            <person name="Suarez D.L."/>
            <person name="Swayne D.E."/>
        </authorList>
    </citation>
    <scope>NUCLEOTIDE SEQUENCE [LARGE SCALE GENOMIC DNA]</scope>
    <source>
        <strain evidence="9 10">CECT 7971</strain>
    </source>
</reference>
<keyword evidence="5" id="KW-0067">ATP-binding</keyword>
<name>A0A1Y5RMZ2_9RHOB</name>
<dbReference type="Gene3D" id="3.40.980.20">
    <property type="entry name" value="Four-carbon acid sugar kinase, nucleotide binding domain"/>
    <property type="match status" value="1"/>
</dbReference>
<feature type="domain" description="Four-carbon acid sugar kinase nucleotide binding" evidence="8">
    <location>
        <begin position="278"/>
        <end position="354"/>
    </location>
</feature>
<evidence type="ECO:0000259" key="8">
    <source>
        <dbReference type="Pfam" id="PF17042"/>
    </source>
</evidence>
<gene>
    <name evidence="9" type="ORF">PAM7971_00497</name>
</gene>
<dbReference type="Proteomes" id="UP000193307">
    <property type="component" value="Unassembled WGS sequence"/>
</dbReference>
<dbReference type="AlphaFoldDB" id="A0A1Y5RMZ2"/>
<sequence>MVDILIIADDLTGALDSAVAFAHPGAVVRVLRDVDHLTADVTAGVDVLCINTNSREGSAAQAVDKIRTIAQRLDLASIPTLIKKVDSRLKGHIKAETAALADLSGRTDIIAVPAIPDMGRIQKNGFLVGVGSGSGLANPCTMTDKFPDDSVIPDVDDLDDLDRLIALAPKASLWVGARGLAFALARVMARLSAQSLERPSAHKKTDPQKSEFTSLHGPLWVAVGSRDPITVAQAEQLARTHPIQMAPNGVNSEVHQTGAVTTLQLTKGAFDISGYEAGRQLSTSLCAALGQYRPRTLLVCGGETANAILDRLEINTFDVITEVCEGLPLCRGIAPWGPIDIVTKSGGFGDVNLLTRLAHLVECEQDDLPKSANSESL</sequence>
<organism evidence="9 10">
    <name type="scientific">Pacificibacter marinus</name>
    <dbReference type="NCBI Taxonomy" id="658057"/>
    <lineage>
        <taxon>Bacteria</taxon>
        <taxon>Pseudomonadati</taxon>
        <taxon>Pseudomonadota</taxon>
        <taxon>Alphaproteobacteria</taxon>
        <taxon>Rhodobacterales</taxon>
        <taxon>Roseobacteraceae</taxon>
        <taxon>Pacificibacter</taxon>
    </lineage>
</organism>
<feature type="domain" description="Four-carbon acid sugar kinase N-terminal" evidence="7">
    <location>
        <begin position="4"/>
        <end position="128"/>
    </location>
</feature>
<keyword evidence="3" id="KW-0547">Nucleotide-binding</keyword>
<keyword evidence="4" id="KW-0418">Kinase</keyword>
<evidence type="ECO:0000313" key="9">
    <source>
        <dbReference type="EMBL" id="SLN18702.1"/>
    </source>
</evidence>
<evidence type="ECO:0000256" key="5">
    <source>
        <dbReference type="ARBA" id="ARBA00022840"/>
    </source>
</evidence>
<evidence type="ECO:0000259" key="7">
    <source>
        <dbReference type="Pfam" id="PF07005"/>
    </source>
</evidence>
<dbReference type="GO" id="GO:0016301">
    <property type="term" value="F:kinase activity"/>
    <property type="evidence" value="ECO:0007669"/>
    <property type="project" value="UniProtKB-KW"/>
</dbReference>
<dbReference type="Pfam" id="PF07005">
    <property type="entry name" value="SBD_N"/>
    <property type="match status" value="1"/>
</dbReference>
<dbReference type="InterPro" id="IPR010737">
    <property type="entry name" value="4-carb_acid_sugar_kinase_N"/>
</dbReference>